<accession>A0ABR2QR01</accession>
<dbReference type="EMBL" id="JBBPBN010000034">
    <property type="protein sequence ID" value="KAK9003104.1"/>
    <property type="molecule type" value="Genomic_DNA"/>
</dbReference>
<comment type="caution">
    <text evidence="1">The sequence shown here is derived from an EMBL/GenBank/DDBJ whole genome shotgun (WGS) entry which is preliminary data.</text>
</comment>
<keyword evidence="2" id="KW-1185">Reference proteome</keyword>
<protein>
    <submittedName>
        <fullName evidence="1">Uncharacterized protein</fullName>
    </submittedName>
</protein>
<dbReference type="Proteomes" id="UP001396334">
    <property type="component" value="Unassembled WGS sequence"/>
</dbReference>
<organism evidence="1 2">
    <name type="scientific">Hibiscus sabdariffa</name>
    <name type="common">roselle</name>
    <dbReference type="NCBI Taxonomy" id="183260"/>
    <lineage>
        <taxon>Eukaryota</taxon>
        <taxon>Viridiplantae</taxon>
        <taxon>Streptophyta</taxon>
        <taxon>Embryophyta</taxon>
        <taxon>Tracheophyta</taxon>
        <taxon>Spermatophyta</taxon>
        <taxon>Magnoliopsida</taxon>
        <taxon>eudicotyledons</taxon>
        <taxon>Gunneridae</taxon>
        <taxon>Pentapetalae</taxon>
        <taxon>rosids</taxon>
        <taxon>malvids</taxon>
        <taxon>Malvales</taxon>
        <taxon>Malvaceae</taxon>
        <taxon>Malvoideae</taxon>
        <taxon>Hibiscus</taxon>
    </lineage>
</organism>
<name>A0ABR2QR01_9ROSI</name>
<proteinExistence type="predicted"/>
<sequence length="122" mass="14053">MYCVLEHCWFTSIKTELFMLSSTEGFIHPKAGSGMGATDIEASSTEGNPRLSVFTPHRFVPTQQRARNAIDIEGTQSFSRLPVLFLLNKLNLLQVHEKLKLKSKTIRMRRKSHYDFIHLDFL</sequence>
<gene>
    <name evidence="1" type="ORF">V6N11_060672</name>
</gene>
<evidence type="ECO:0000313" key="2">
    <source>
        <dbReference type="Proteomes" id="UP001396334"/>
    </source>
</evidence>
<reference evidence="1 2" key="1">
    <citation type="journal article" date="2024" name="G3 (Bethesda)">
        <title>Genome assembly of Hibiscus sabdariffa L. provides insights into metabolisms of medicinal natural products.</title>
        <authorList>
            <person name="Kim T."/>
        </authorList>
    </citation>
    <scope>NUCLEOTIDE SEQUENCE [LARGE SCALE GENOMIC DNA]</scope>
    <source>
        <strain evidence="1">TK-2024</strain>
        <tissue evidence="1">Old leaves</tissue>
    </source>
</reference>
<evidence type="ECO:0000313" key="1">
    <source>
        <dbReference type="EMBL" id="KAK9003104.1"/>
    </source>
</evidence>